<dbReference type="Proteomes" id="UP000319094">
    <property type="component" value="Unassembled WGS sequence"/>
</dbReference>
<dbReference type="Gene3D" id="3.40.1190.20">
    <property type="match status" value="1"/>
</dbReference>
<gene>
    <name evidence="7" type="ORF">FB468_3227</name>
</gene>
<evidence type="ECO:0000256" key="1">
    <source>
        <dbReference type="ARBA" id="ARBA00012104"/>
    </source>
</evidence>
<keyword evidence="4 7" id="KW-0418">Kinase</keyword>
<dbReference type="GO" id="GO:0005524">
    <property type="term" value="F:ATP binding"/>
    <property type="evidence" value="ECO:0007669"/>
    <property type="project" value="UniProtKB-KW"/>
</dbReference>
<dbReference type="GO" id="GO:0008478">
    <property type="term" value="F:pyridoxal kinase activity"/>
    <property type="evidence" value="ECO:0007669"/>
    <property type="project" value="UniProtKB-EC"/>
</dbReference>
<evidence type="ECO:0000313" key="7">
    <source>
        <dbReference type="EMBL" id="TQL40705.1"/>
    </source>
</evidence>
<dbReference type="InterPro" id="IPR013749">
    <property type="entry name" value="PM/HMP-P_kinase-1"/>
</dbReference>
<dbReference type="EMBL" id="VFON01000002">
    <property type="protein sequence ID" value="TQL40705.1"/>
    <property type="molecule type" value="Genomic_DNA"/>
</dbReference>
<keyword evidence="3" id="KW-0547">Nucleotide-binding</keyword>
<reference evidence="7 8" key="1">
    <citation type="submission" date="2019-06" db="EMBL/GenBank/DDBJ databases">
        <title>Sequencing the genomes of 1000 actinobacteria strains.</title>
        <authorList>
            <person name="Klenk H.-P."/>
        </authorList>
    </citation>
    <scope>NUCLEOTIDE SEQUENCE [LARGE SCALE GENOMIC DNA]</scope>
    <source>
        <strain evidence="7 8">DSM 8803</strain>
    </source>
</reference>
<protein>
    <recommendedName>
        <fullName evidence="1">pyridoxal kinase</fullName>
        <ecNumber evidence="1">2.7.1.35</ecNumber>
    </recommendedName>
</protein>
<dbReference type="InterPro" id="IPR004625">
    <property type="entry name" value="PyrdxlKinase"/>
</dbReference>
<sequence>MTNVAGGENHRSSRVFEHIGEARRAVQVTDARELELERRPAQLLALGSQLAHGSVGLNAAERVFAARGVRAIRIPTILLSVMPHYASAHDVRVPPAWLSSALGDLEAADALGDLTWVMTGYFATPGQPAAVASWLAAPPLTSRPALLVDPTLGDTELGFYTDPGLVEELRAELLPLATGIAPNTFELAHLSGRPLSGLTSRAAIEEAARSIMGPRTEWVVVTGVRLDRRKVAPGQPADICEIVVTPTWSSVHRQPDRNIAAKGLGDTFAAALATALLDRYGIGEAVEFAAAEVRALHT</sequence>
<dbReference type="SUPFAM" id="SSF53613">
    <property type="entry name" value="Ribokinase-like"/>
    <property type="match status" value="1"/>
</dbReference>
<dbReference type="OrthoDB" id="9800808at2"/>
<proteinExistence type="predicted"/>
<dbReference type="PANTHER" id="PTHR10534:SF15">
    <property type="entry name" value="PYRIDOXINE_PYRIDOXAL_PYRIDOXAMINE KINASE"/>
    <property type="match status" value="1"/>
</dbReference>
<organism evidence="7 8">
    <name type="scientific">Leucobacter komagatae</name>
    <dbReference type="NCBI Taxonomy" id="55969"/>
    <lineage>
        <taxon>Bacteria</taxon>
        <taxon>Bacillati</taxon>
        <taxon>Actinomycetota</taxon>
        <taxon>Actinomycetes</taxon>
        <taxon>Micrococcales</taxon>
        <taxon>Microbacteriaceae</taxon>
        <taxon>Leucobacter</taxon>
    </lineage>
</organism>
<evidence type="ECO:0000256" key="3">
    <source>
        <dbReference type="ARBA" id="ARBA00022741"/>
    </source>
</evidence>
<name>A0A542XXZ3_9MICO</name>
<accession>A0A542XXZ3</accession>
<dbReference type="AlphaFoldDB" id="A0A542XXZ3"/>
<evidence type="ECO:0000256" key="2">
    <source>
        <dbReference type="ARBA" id="ARBA00022679"/>
    </source>
</evidence>
<keyword evidence="8" id="KW-1185">Reference proteome</keyword>
<evidence type="ECO:0000313" key="8">
    <source>
        <dbReference type="Proteomes" id="UP000319094"/>
    </source>
</evidence>
<dbReference type="RefSeq" id="WP_141888766.1">
    <property type="nucleotide sequence ID" value="NZ_BAAAUY010000023.1"/>
</dbReference>
<evidence type="ECO:0000256" key="4">
    <source>
        <dbReference type="ARBA" id="ARBA00022777"/>
    </source>
</evidence>
<feature type="domain" description="Pyridoxamine kinase/Phosphomethylpyrimidine kinase" evidence="6">
    <location>
        <begin position="56"/>
        <end position="291"/>
    </location>
</feature>
<dbReference type="GO" id="GO:0009443">
    <property type="term" value="P:pyridoxal 5'-phosphate salvage"/>
    <property type="evidence" value="ECO:0007669"/>
    <property type="project" value="InterPro"/>
</dbReference>
<dbReference type="GO" id="GO:0005829">
    <property type="term" value="C:cytosol"/>
    <property type="evidence" value="ECO:0007669"/>
    <property type="project" value="TreeGrafter"/>
</dbReference>
<evidence type="ECO:0000259" key="6">
    <source>
        <dbReference type="Pfam" id="PF08543"/>
    </source>
</evidence>
<dbReference type="InterPro" id="IPR029056">
    <property type="entry name" value="Ribokinase-like"/>
</dbReference>
<comment type="caution">
    <text evidence="7">The sequence shown here is derived from an EMBL/GenBank/DDBJ whole genome shotgun (WGS) entry which is preliminary data.</text>
</comment>
<keyword evidence="2" id="KW-0808">Transferase</keyword>
<dbReference type="EC" id="2.7.1.35" evidence="1"/>
<dbReference type="GO" id="GO:0008902">
    <property type="term" value="F:hydroxymethylpyrimidine kinase activity"/>
    <property type="evidence" value="ECO:0007669"/>
    <property type="project" value="TreeGrafter"/>
</dbReference>
<evidence type="ECO:0000256" key="5">
    <source>
        <dbReference type="ARBA" id="ARBA00022840"/>
    </source>
</evidence>
<dbReference type="PANTHER" id="PTHR10534">
    <property type="entry name" value="PYRIDOXAL KINASE"/>
    <property type="match status" value="1"/>
</dbReference>
<keyword evidence="5" id="KW-0067">ATP-binding</keyword>
<dbReference type="Pfam" id="PF08543">
    <property type="entry name" value="Phos_pyr_kin"/>
    <property type="match status" value="1"/>
</dbReference>